<gene>
    <name evidence="1" type="ORF">GCM10007103_33020</name>
</gene>
<dbReference type="Proteomes" id="UP000610456">
    <property type="component" value="Unassembled WGS sequence"/>
</dbReference>
<name>A0A918W266_9FLAO</name>
<sequence length="78" mass="9130">MYIIKIADKTMNHRLDDVTLEESFLNELVPEWFESVNVINDRDGVKKYGSLAEDGVIVISLKKNSWEKMTPELQNRFK</sequence>
<organism evidence="1 2">
    <name type="scientific">Salinimicrobium marinum</name>
    <dbReference type="NCBI Taxonomy" id="680283"/>
    <lineage>
        <taxon>Bacteria</taxon>
        <taxon>Pseudomonadati</taxon>
        <taxon>Bacteroidota</taxon>
        <taxon>Flavobacteriia</taxon>
        <taxon>Flavobacteriales</taxon>
        <taxon>Flavobacteriaceae</taxon>
        <taxon>Salinimicrobium</taxon>
    </lineage>
</organism>
<evidence type="ECO:0000313" key="1">
    <source>
        <dbReference type="EMBL" id="GHA49548.1"/>
    </source>
</evidence>
<comment type="caution">
    <text evidence="1">The sequence shown here is derived from an EMBL/GenBank/DDBJ whole genome shotgun (WGS) entry which is preliminary data.</text>
</comment>
<dbReference type="EMBL" id="BMXB01000021">
    <property type="protein sequence ID" value="GHA49548.1"/>
    <property type="molecule type" value="Genomic_DNA"/>
</dbReference>
<protein>
    <submittedName>
        <fullName evidence="1">Uncharacterized protein</fullName>
    </submittedName>
</protein>
<evidence type="ECO:0000313" key="2">
    <source>
        <dbReference type="Proteomes" id="UP000610456"/>
    </source>
</evidence>
<keyword evidence="2" id="KW-1185">Reference proteome</keyword>
<reference evidence="1" key="1">
    <citation type="journal article" date="2014" name="Int. J. Syst. Evol. Microbiol.">
        <title>Complete genome sequence of Corynebacterium casei LMG S-19264T (=DSM 44701T), isolated from a smear-ripened cheese.</title>
        <authorList>
            <consortium name="US DOE Joint Genome Institute (JGI-PGF)"/>
            <person name="Walter F."/>
            <person name="Albersmeier A."/>
            <person name="Kalinowski J."/>
            <person name="Ruckert C."/>
        </authorList>
    </citation>
    <scope>NUCLEOTIDE SEQUENCE</scope>
    <source>
        <strain evidence="1">KCTC 12719</strain>
    </source>
</reference>
<accession>A0A918W266</accession>
<dbReference type="AlphaFoldDB" id="A0A918W266"/>
<proteinExistence type="predicted"/>
<reference evidence="1" key="2">
    <citation type="submission" date="2020-09" db="EMBL/GenBank/DDBJ databases">
        <authorList>
            <person name="Sun Q."/>
            <person name="Kim S."/>
        </authorList>
    </citation>
    <scope>NUCLEOTIDE SEQUENCE</scope>
    <source>
        <strain evidence="1">KCTC 12719</strain>
    </source>
</reference>